<name>A0A7J6W2H4_THATH</name>
<reference evidence="1 2" key="1">
    <citation type="submission" date="2020-06" db="EMBL/GenBank/DDBJ databases">
        <title>Transcriptomic and genomic resources for Thalictrum thalictroides and T. hernandezii: Facilitating candidate gene discovery in an emerging model plant lineage.</title>
        <authorList>
            <person name="Arias T."/>
            <person name="Riano-Pachon D.M."/>
            <person name="Di Stilio V.S."/>
        </authorList>
    </citation>
    <scope>NUCLEOTIDE SEQUENCE [LARGE SCALE GENOMIC DNA]</scope>
    <source>
        <strain evidence="2">cv. WT478/WT964</strain>
        <tissue evidence="1">Leaves</tissue>
    </source>
</reference>
<evidence type="ECO:0000313" key="2">
    <source>
        <dbReference type="Proteomes" id="UP000554482"/>
    </source>
</evidence>
<accession>A0A7J6W2H4</accession>
<dbReference type="EMBL" id="JABWDY010023338">
    <property type="protein sequence ID" value="KAF5190988.1"/>
    <property type="molecule type" value="Genomic_DNA"/>
</dbReference>
<protein>
    <submittedName>
        <fullName evidence="1">Uncharacterized protein</fullName>
    </submittedName>
</protein>
<keyword evidence="2" id="KW-1185">Reference proteome</keyword>
<proteinExistence type="predicted"/>
<gene>
    <name evidence="1" type="ORF">FRX31_019429</name>
</gene>
<organism evidence="1 2">
    <name type="scientific">Thalictrum thalictroides</name>
    <name type="common">Rue-anemone</name>
    <name type="synonym">Anemone thalictroides</name>
    <dbReference type="NCBI Taxonomy" id="46969"/>
    <lineage>
        <taxon>Eukaryota</taxon>
        <taxon>Viridiplantae</taxon>
        <taxon>Streptophyta</taxon>
        <taxon>Embryophyta</taxon>
        <taxon>Tracheophyta</taxon>
        <taxon>Spermatophyta</taxon>
        <taxon>Magnoliopsida</taxon>
        <taxon>Ranunculales</taxon>
        <taxon>Ranunculaceae</taxon>
        <taxon>Thalictroideae</taxon>
        <taxon>Thalictrum</taxon>
    </lineage>
</organism>
<evidence type="ECO:0000313" key="1">
    <source>
        <dbReference type="EMBL" id="KAF5190988.1"/>
    </source>
</evidence>
<comment type="caution">
    <text evidence="1">The sequence shown here is derived from an EMBL/GenBank/DDBJ whole genome shotgun (WGS) entry which is preliminary data.</text>
</comment>
<dbReference type="AlphaFoldDB" id="A0A7J6W2H4"/>
<dbReference type="Proteomes" id="UP000554482">
    <property type="component" value="Unassembled WGS sequence"/>
</dbReference>
<sequence length="67" mass="7589">MLQALLKLGDCLDRVIVGHGQRQPSSLLLPPSSSQIILARYEDLLSLYDYIIASVPLRRRTRALNNR</sequence>